<dbReference type="Proteomes" id="UP000676336">
    <property type="component" value="Unassembled WGS sequence"/>
</dbReference>
<sequence length="84" mass="9744">MAFTWSLSVKFGRKFVLFRSLLVIYAAIHLLTLYLYQFTFFQEFIPPFSLWSNITGLTAIVTTNCTKNEPNLATNLVWNDYANP</sequence>
<dbReference type="Pfam" id="PF24871">
    <property type="entry name" value="Piezo_TM1-24"/>
    <property type="match status" value="1"/>
</dbReference>
<dbReference type="EMBL" id="CAJOBI010347922">
    <property type="protein sequence ID" value="CAF5219232.1"/>
    <property type="molecule type" value="Genomic_DNA"/>
</dbReference>
<dbReference type="Proteomes" id="UP000681720">
    <property type="component" value="Unassembled WGS sequence"/>
</dbReference>
<gene>
    <name evidence="3" type="ORF">GIL414_LOCUS83233</name>
    <name evidence="4" type="ORF">SMN809_LOCUS81329</name>
</gene>
<dbReference type="GO" id="GO:0008381">
    <property type="term" value="F:mechanosensitive monoatomic ion channel activity"/>
    <property type="evidence" value="ECO:0007669"/>
    <property type="project" value="InterPro"/>
</dbReference>
<organism evidence="3 5">
    <name type="scientific">Rotaria magnacalcarata</name>
    <dbReference type="NCBI Taxonomy" id="392030"/>
    <lineage>
        <taxon>Eukaryota</taxon>
        <taxon>Metazoa</taxon>
        <taxon>Spiralia</taxon>
        <taxon>Gnathifera</taxon>
        <taxon>Rotifera</taxon>
        <taxon>Eurotatoria</taxon>
        <taxon>Bdelloidea</taxon>
        <taxon>Philodinida</taxon>
        <taxon>Philodinidae</taxon>
        <taxon>Rotaria</taxon>
    </lineage>
</organism>
<evidence type="ECO:0000259" key="2">
    <source>
        <dbReference type="Pfam" id="PF24871"/>
    </source>
</evidence>
<keyword evidence="1" id="KW-0812">Transmembrane</keyword>
<evidence type="ECO:0000313" key="5">
    <source>
        <dbReference type="Proteomes" id="UP000681720"/>
    </source>
</evidence>
<comment type="caution">
    <text evidence="3">The sequence shown here is derived from an EMBL/GenBank/DDBJ whole genome shotgun (WGS) entry which is preliminary data.</text>
</comment>
<evidence type="ECO:0000313" key="4">
    <source>
        <dbReference type="EMBL" id="CAF5219232.1"/>
    </source>
</evidence>
<keyword evidence="1" id="KW-0472">Membrane</keyword>
<dbReference type="InterPro" id="IPR027272">
    <property type="entry name" value="Piezo"/>
</dbReference>
<feature type="non-terminal residue" evidence="3">
    <location>
        <position position="1"/>
    </location>
</feature>
<dbReference type="GO" id="GO:0016020">
    <property type="term" value="C:membrane"/>
    <property type="evidence" value="ECO:0007669"/>
    <property type="project" value="InterPro"/>
</dbReference>
<keyword evidence="1" id="KW-1133">Transmembrane helix</keyword>
<feature type="domain" description="Piezo TM1-24" evidence="2">
    <location>
        <begin position="3"/>
        <end position="84"/>
    </location>
</feature>
<accession>A0A8S3JP34</accession>
<feature type="transmembrane region" description="Helical" evidence="1">
    <location>
        <begin position="16"/>
        <end position="36"/>
    </location>
</feature>
<dbReference type="PANTHER" id="PTHR47049:SF2">
    <property type="entry name" value="PIEZO-TYPE MECHANOSENSITIVE ION CHANNEL HOMOLOG"/>
    <property type="match status" value="1"/>
</dbReference>
<proteinExistence type="predicted"/>
<dbReference type="InterPro" id="IPR056769">
    <property type="entry name" value="Piezo_TM1-24"/>
</dbReference>
<dbReference type="EMBL" id="CAJOBJ010362458">
    <property type="protein sequence ID" value="CAF5218963.1"/>
    <property type="molecule type" value="Genomic_DNA"/>
</dbReference>
<dbReference type="PANTHER" id="PTHR47049">
    <property type="entry name" value="PIEZO-TYPE MECHANOSENSITIVE ION CHANNEL HOMOLOG"/>
    <property type="match status" value="1"/>
</dbReference>
<evidence type="ECO:0000313" key="3">
    <source>
        <dbReference type="EMBL" id="CAF5218963.1"/>
    </source>
</evidence>
<name>A0A8S3JP34_9BILA</name>
<reference evidence="3" key="1">
    <citation type="submission" date="2021-02" db="EMBL/GenBank/DDBJ databases">
        <authorList>
            <person name="Nowell W R."/>
        </authorList>
    </citation>
    <scope>NUCLEOTIDE SEQUENCE</scope>
</reference>
<evidence type="ECO:0000256" key="1">
    <source>
        <dbReference type="SAM" id="Phobius"/>
    </source>
</evidence>
<protein>
    <recommendedName>
        <fullName evidence="2">Piezo TM1-24 domain-containing protein</fullName>
    </recommendedName>
</protein>
<dbReference type="AlphaFoldDB" id="A0A8S3JP34"/>